<dbReference type="Proteomes" id="UP000277424">
    <property type="component" value="Unassembled WGS sequence"/>
</dbReference>
<dbReference type="Pfam" id="PF10099">
    <property type="entry name" value="RskA_C"/>
    <property type="match status" value="1"/>
</dbReference>
<proteinExistence type="predicted"/>
<gene>
    <name evidence="2" type="ORF">BCL74_0242</name>
</gene>
<dbReference type="GO" id="GO:0016989">
    <property type="term" value="F:sigma factor antagonist activity"/>
    <property type="evidence" value="ECO:0007669"/>
    <property type="project" value="TreeGrafter"/>
</dbReference>
<comment type="caution">
    <text evidence="2">The sequence shown here is derived from an EMBL/GenBank/DDBJ whole genome shotgun (WGS) entry which is preliminary data.</text>
</comment>
<evidence type="ECO:0000259" key="1">
    <source>
        <dbReference type="Pfam" id="PF10099"/>
    </source>
</evidence>
<dbReference type="PANTHER" id="PTHR37461:SF1">
    <property type="entry name" value="ANTI-SIGMA-K FACTOR RSKA"/>
    <property type="match status" value="1"/>
</dbReference>
<evidence type="ECO:0000313" key="3">
    <source>
        <dbReference type="Proteomes" id="UP000277424"/>
    </source>
</evidence>
<evidence type="ECO:0000313" key="2">
    <source>
        <dbReference type="EMBL" id="RKQ72475.1"/>
    </source>
</evidence>
<dbReference type="InterPro" id="IPR051474">
    <property type="entry name" value="Anti-sigma-K/W_factor"/>
</dbReference>
<feature type="domain" description="Anti-sigma K factor RskA C-terminal" evidence="1">
    <location>
        <begin position="107"/>
        <end position="233"/>
    </location>
</feature>
<reference evidence="2 3" key="1">
    <citation type="submission" date="2018-10" db="EMBL/GenBank/DDBJ databases">
        <title>Comparative analysis of microorganisms from saline springs in Andes Mountain Range, Colombia.</title>
        <authorList>
            <person name="Rubin E."/>
        </authorList>
    </citation>
    <scope>NUCLEOTIDE SEQUENCE [LARGE SCALE GENOMIC DNA]</scope>
    <source>
        <strain evidence="2 3">USBA 36</strain>
    </source>
</reference>
<dbReference type="GO" id="GO:0006417">
    <property type="term" value="P:regulation of translation"/>
    <property type="evidence" value="ECO:0007669"/>
    <property type="project" value="TreeGrafter"/>
</dbReference>
<sequence length="245" mass="26053">MIPPDIMDNPPERRALIGEYVLGLLDEADSAAIRQLIETDAAAERDYLFWHQHFLALADTVPAQQLPASVWSRIEQETGLAARKAETSQSGWLWSIFAQWRGVATGAALGAVAMALLALFTPVFDRAPPAAGYVAVLQQPGESAAPGWIVRIAADGRLTLSPLVETAVPADRSVQFWTLVDPAQGPRSLGLVQPGQSVDLPAERIGPVIPGQLFELTLEPPGGSPGSRPTGPVLFIGRAVQVASN</sequence>
<dbReference type="AlphaFoldDB" id="A0A420WNN8"/>
<name>A0A420WNN8_9PROT</name>
<organism evidence="2 3">
    <name type="scientific">Oceanibaculum indicum</name>
    <dbReference type="NCBI Taxonomy" id="526216"/>
    <lineage>
        <taxon>Bacteria</taxon>
        <taxon>Pseudomonadati</taxon>
        <taxon>Pseudomonadota</taxon>
        <taxon>Alphaproteobacteria</taxon>
        <taxon>Rhodospirillales</taxon>
        <taxon>Oceanibaculaceae</taxon>
        <taxon>Oceanibaculum</taxon>
    </lineage>
</organism>
<dbReference type="InterPro" id="IPR018764">
    <property type="entry name" value="RskA_C"/>
</dbReference>
<protein>
    <submittedName>
        <fullName evidence="2">Anti-sigma-K factor RskA</fullName>
    </submittedName>
</protein>
<dbReference type="RefSeq" id="WP_121216912.1">
    <property type="nucleotide sequence ID" value="NZ_RBIG01000001.1"/>
</dbReference>
<dbReference type="GO" id="GO:0005886">
    <property type="term" value="C:plasma membrane"/>
    <property type="evidence" value="ECO:0007669"/>
    <property type="project" value="InterPro"/>
</dbReference>
<dbReference type="EMBL" id="RBIG01000001">
    <property type="protein sequence ID" value="RKQ72475.1"/>
    <property type="molecule type" value="Genomic_DNA"/>
</dbReference>
<accession>A0A420WNN8</accession>
<dbReference type="OrthoDB" id="9816387at2"/>
<dbReference type="PANTHER" id="PTHR37461">
    <property type="entry name" value="ANTI-SIGMA-K FACTOR RSKA"/>
    <property type="match status" value="1"/>
</dbReference>